<keyword evidence="2" id="KW-1185">Reference proteome</keyword>
<gene>
    <name evidence="1" type="ORF">RhiirA4_411509</name>
</gene>
<reference evidence="1 2" key="1">
    <citation type="submission" date="2015-10" db="EMBL/GenBank/DDBJ databases">
        <title>Genome analyses suggest a sexual origin of heterokaryosis in a supposedly ancient asexual fungus.</title>
        <authorList>
            <person name="Ropars J."/>
            <person name="Sedzielewska K."/>
            <person name="Noel J."/>
            <person name="Charron P."/>
            <person name="Farinelli L."/>
            <person name="Marton T."/>
            <person name="Kruger M."/>
            <person name="Pelin A."/>
            <person name="Brachmann A."/>
            <person name="Corradi N."/>
        </authorList>
    </citation>
    <scope>NUCLEOTIDE SEQUENCE [LARGE SCALE GENOMIC DNA]</scope>
    <source>
        <strain evidence="1 2">A4</strain>
    </source>
</reference>
<dbReference type="VEuPathDB" id="FungiDB:RhiirA1_418753"/>
<protein>
    <recommendedName>
        <fullName evidence="3">Serine-threonine/tyrosine-protein kinase catalytic domain-containing protein</fullName>
    </recommendedName>
</protein>
<accession>A0A2I1HDS5</accession>
<comment type="caution">
    <text evidence="1">The sequence shown here is derived from an EMBL/GenBank/DDBJ whole genome shotgun (WGS) entry which is preliminary data.</text>
</comment>
<dbReference type="VEuPathDB" id="FungiDB:RhiirFUN_006857"/>
<organism evidence="1 2">
    <name type="scientific">Rhizophagus irregularis</name>
    <dbReference type="NCBI Taxonomy" id="588596"/>
    <lineage>
        <taxon>Eukaryota</taxon>
        <taxon>Fungi</taxon>
        <taxon>Fungi incertae sedis</taxon>
        <taxon>Mucoromycota</taxon>
        <taxon>Glomeromycotina</taxon>
        <taxon>Glomeromycetes</taxon>
        <taxon>Glomerales</taxon>
        <taxon>Glomeraceae</taxon>
        <taxon>Rhizophagus</taxon>
    </lineage>
</organism>
<evidence type="ECO:0008006" key="3">
    <source>
        <dbReference type="Google" id="ProtNLM"/>
    </source>
</evidence>
<name>A0A2I1HDS5_9GLOM</name>
<dbReference type="AlphaFoldDB" id="A0A2I1HDS5"/>
<dbReference type="Proteomes" id="UP000234323">
    <property type="component" value="Unassembled WGS sequence"/>
</dbReference>
<sequence length="144" mass="16436">MKECWHSDPDKRPTADDIHKRVDDMCRVESDLCHFKKNPTEITIESSDIGPVPKNNPGAIYKSRPLSAMINSAMSLRSSKSLSINLGSGKRKFEDLVTDNDDDGQCIKKEKLCENEINEYLTNEIEFDINMNFNQSHKPYNKGK</sequence>
<proteinExistence type="predicted"/>
<evidence type="ECO:0000313" key="2">
    <source>
        <dbReference type="Proteomes" id="UP000234323"/>
    </source>
</evidence>
<dbReference type="EMBL" id="LLXI01002410">
    <property type="protein sequence ID" value="PKY57051.1"/>
    <property type="molecule type" value="Genomic_DNA"/>
</dbReference>
<dbReference type="VEuPathDB" id="FungiDB:FUN_000209"/>
<evidence type="ECO:0000313" key="1">
    <source>
        <dbReference type="EMBL" id="PKY57051.1"/>
    </source>
</evidence>